<dbReference type="EMBL" id="JBHSUS010000001">
    <property type="protein sequence ID" value="MFC6438587.1"/>
    <property type="molecule type" value="Genomic_DNA"/>
</dbReference>
<comment type="caution">
    <text evidence="4">Lacks conserved residue(s) required for the propagation of feature annotation.</text>
</comment>
<dbReference type="InterPro" id="IPR007440">
    <property type="entry name" value="Chorismate--pyruvate_lyase"/>
</dbReference>
<evidence type="ECO:0000256" key="3">
    <source>
        <dbReference type="ARBA" id="ARBA00023239"/>
    </source>
</evidence>
<dbReference type="EMBL" id="JBHSUS010000001">
    <property type="protein sequence ID" value="MFC6441754.1"/>
    <property type="molecule type" value="Genomic_DNA"/>
</dbReference>
<keyword evidence="4" id="KW-0670">Pyruvate</keyword>
<dbReference type="RefSeq" id="WP_165490796.1">
    <property type="nucleotide sequence ID" value="NZ_JBHSUS010000001.1"/>
</dbReference>
<comment type="similarity">
    <text evidence="4">Belongs to the UbiC family.</text>
</comment>
<dbReference type="HAMAP" id="MF_01632">
    <property type="entry name" value="UbiC"/>
    <property type="match status" value="1"/>
</dbReference>
<evidence type="ECO:0000313" key="6">
    <source>
        <dbReference type="EMBL" id="MFC6441754.1"/>
    </source>
</evidence>
<dbReference type="SUPFAM" id="SSF64288">
    <property type="entry name" value="Chorismate lyase-like"/>
    <property type="match status" value="1"/>
</dbReference>
<dbReference type="GO" id="GO:0016829">
    <property type="term" value="F:lyase activity"/>
    <property type="evidence" value="ECO:0007669"/>
    <property type="project" value="UniProtKB-KW"/>
</dbReference>
<keyword evidence="1 4" id="KW-0963">Cytoplasm</keyword>
<proteinExistence type="inferred from homology"/>
<feature type="binding site" evidence="4">
    <location>
        <position position="172"/>
    </location>
    <ligand>
        <name>substrate</name>
    </ligand>
</feature>
<dbReference type="PANTHER" id="PTHR38683">
    <property type="entry name" value="CHORISMATE PYRUVATE-LYASE"/>
    <property type="match status" value="1"/>
</dbReference>
<evidence type="ECO:0000256" key="4">
    <source>
        <dbReference type="HAMAP-Rule" id="MF_01632"/>
    </source>
</evidence>
<feature type="binding site" evidence="4">
    <location>
        <position position="116"/>
    </location>
    <ligand>
        <name>substrate</name>
    </ligand>
</feature>
<keyword evidence="7" id="KW-1185">Reference proteome</keyword>
<dbReference type="PANTHER" id="PTHR38683:SF1">
    <property type="entry name" value="CHORISMATE PYRUVATE-LYASE"/>
    <property type="match status" value="1"/>
</dbReference>
<evidence type="ECO:0000313" key="5">
    <source>
        <dbReference type="EMBL" id="MFC6438587.1"/>
    </source>
</evidence>
<evidence type="ECO:0000256" key="2">
    <source>
        <dbReference type="ARBA" id="ARBA00022688"/>
    </source>
</evidence>
<dbReference type="Pfam" id="PF04345">
    <property type="entry name" value="Chor_lyase"/>
    <property type="match status" value="1"/>
</dbReference>
<comment type="function">
    <text evidence="4">Removes the pyruvyl group from chorismate, with concomitant aromatization of the ring, to provide 4-hydroxybenzoate (4HB) for the ubiquinone pathway.</text>
</comment>
<dbReference type="Gene3D" id="3.40.1410.10">
    <property type="entry name" value="Chorismate lyase-like"/>
    <property type="match status" value="1"/>
</dbReference>
<dbReference type="EC" id="4.1.3.40" evidence="4"/>
<organism evidence="6 7">
    <name type="scientific">Pseudobowmanella zhangzhouensis</name>
    <dbReference type="NCBI Taxonomy" id="1537679"/>
    <lineage>
        <taxon>Bacteria</taxon>
        <taxon>Pseudomonadati</taxon>
        <taxon>Pseudomonadota</taxon>
        <taxon>Gammaproteobacteria</taxon>
        <taxon>Alteromonadales</taxon>
        <taxon>Alteromonadaceae</taxon>
    </lineage>
</organism>
<comment type="catalytic activity">
    <reaction evidence="4">
        <text>chorismate = 4-hydroxybenzoate + pyruvate</text>
        <dbReference type="Rhea" id="RHEA:16505"/>
        <dbReference type="ChEBI" id="CHEBI:15361"/>
        <dbReference type="ChEBI" id="CHEBI:17879"/>
        <dbReference type="ChEBI" id="CHEBI:29748"/>
        <dbReference type="EC" id="4.1.3.40"/>
    </reaction>
</comment>
<reference evidence="6" key="3">
    <citation type="submission" date="2024-09" db="EMBL/GenBank/DDBJ databases">
        <authorList>
            <person name="Sun Q."/>
            <person name="Mori K."/>
        </authorList>
    </citation>
    <scope>NUCLEOTIDE SEQUENCE</scope>
    <source>
        <strain evidence="6">KCTC 42143</strain>
    </source>
</reference>
<reference evidence="6" key="1">
    <citation type="journal article" date="2014" name="Int. J. Syst. Evol. Microbiol.">
        <title>Complete genome of a new Firmicutes species belonging to the dominant human colonic microbiota ('Ruminococcus bicirculans') reveals two chromosomes and a selective capacity to utilize plant glucans.</title>
        <authorList>
            <consortium name="NISC Comparative Sequencing Program"/>
            <person name="Wegmann U."/>
            <person name="Louis P."/>
            <person name="Goesmann A."/>
            <person name="Henrissat B."/>
            <person name="Duncan S.H."/>
            <person name="Flint H.J."/>
        </authorList>
    </citation>
    <scope>NUCLEOTIDE SEQUENCE</scope>
    <source>
        <strain evidence="6">KCTC 42143</strain>
    </source>
</reference>
<feature type="binding site" evidence="4">
    <location>
        <position position="78"/>
    </location>
    <ligand>
        <name>substrate</name>
    </ligand>
</feature>
<dbReference type="InterPro" id="IPR028978">
    <property type="entry name" value="Chorismate_lyase_/UTRA_dom_sf"/>
</dbReference>
<reference evidence="7" key="2">
    <citation type="journal article" date="2019" name="Int. J. Syst. Evol. Microbiol.">
        <title>The Global Catalogue of Microorganisms (GCM) 10K type strain sequencing project: providing services to taxonomists for standard genome sequencing and annotation.</title>
        <authorList>
            <consortium name="The Broad Institute Genomics Platform"/>
            <consortium name="The Broad Institute Genome Sequencing Center for Infectious Disease"/>
            <person name="Wu L."/>
            <person name="Ma J."/>
        </authorList>
    </citation>
    <scope>NUCLEOTIDE SEQUENCE [LARGE SCALE GENOMIC DNA]</scope>
    <source>
        <strain evidence="7">CGMCC 1.16031</strain>
    </source>
</reference>
<comment type="pathway">
    <text evidence="4">Cofactor biosynthesis; ubiquinone biosynthesis.</text>
</comment>
<sequence>MNPALVFPLNCQPSWHDATTNYPAEPALKNWLLDTSSLTERLQAHCRQFSVQVIGQARCALSVEETQKLGGIKEAVVREVILLGDGVPWVYARSVLPISMCEGAGAAFDGLGSQPLGKILFNDARFVRAPFELGRVTAPSELHTNWVNDAHMPLWGRRSVFHFEQQRLMVAEIFLPASPAYKHVVQGIHESI</sequence>
<comment type="subcellular location">
    <subcellularLocation>
        <location evidence="4">Cytoplasm</location>
    </subcellularLocation>
</comment>
<evidence type="ECO:0000256" key="1">
    <source>
        <dbReference type="ARBA" id="ARBA00022490"/>
    </source>
</evidence>
<evidence type="ECO:0000313" key="7">
    <source>
        <dbReference type="Proteomes" id="UP001596364"/>
    </source>
</evidence>
<name>A0ABW1XSM4_9ALTE</name>
<gene>
    <name evidence="4" type="primary">ubiC</name>
    <name evidence="5" type="ORF">ACFP85_00225</name>
    <name evidence="6" type="ORF">ACFP85_16530</name>
</gene>
<accession>A0ABW1XSM4</accession>
<keyword evidence="3 4" id="KW-0456">Lyase</keyword>
<keyword evidence="2 4" id="KW-0831">Ubiquinone biosynthesis</keyword>
<protein>
    <recommendedName>
        <fullName evidence="4">Probable chorismate pyruvate-lyase</fullName>
        <shortName evidence="4">CL</shortName>
        <shortName evidence="4">CPL</shortName>
        <ecNumber evidence="4">4.1.3.40</ecNumber>
    </recommendedName>
</protein>
<dbReference type="Proteomes" id="UP001596364">
    <property type="component" value="Unassembled WGS sequence"/>
</dbReference>
<comment type="caution">
    <text evidence="6">The sequence shown here is derived from an EMBL/GenBank/DDBJ whole genome shotgun (WGS) entry which is preliminary data.</text>
</comment>